<keyword evidence="3" id="KW-1185">Reference proteome</keyword>
<comment type="caution">
    <text evidence="2">The sequence shown here is derived from an EMBL/GenBank/DDBJ whole genome shotgun (WGS) entry which is preliminary data.</text>
</comment>
<accession>A0ABT5ZRK6</accession>
<reference evidence="2 3" key="1">
    <citation type="submission" date="2023-03" db="EMBL/GenBank/DDBJ databases">
        <title>Draft genome sequence of Streptomyces sp. RB6PN23 isolated from peat swamp forest in Thailand.</title>
        <authorList>
            <person name="Klaysubun C."/>
            <person name="Duangmal K."/>
        </authorList>
    </citation>
    <scope>NUCLEOTIDE SEQUENCE [LARGE SCALE GENOMIC DNA]</scope>
    <source>
        <strain evidence="2 3">RB6PN23</strain>
    </source>
</reference>
<dbReference type="RefSeq" id="WP_276095525.1">
    <property type="nucleotide sequence ID" value="NZ_JARJBC010000017.1"/>
</dbReference>
<dbReference type="EMBL" id="JARJBC010000017">
    <property type="protein sequence ID" value="MDF3292453.1"/>
    <property type="molecule type" value="Genomic_DNA"/>
</dbReference>
<proteinExistence type="predicted"/>
<gene>
    <name evidence="2" type="ORF">P3G67_25115</name>
</gene>
<organism evidence="2 3">
    <name type="scientific">Streptomyces silvisoli</name>
    <dbReference type="NCBI Taxonomy" id="3034235"/>
    <lineage>
        <taxon>Bacteria</taxon>
        <taxon>Bacillati</taxon>
        <taxon>Actinomycetota</taxon>
        <taxon>Actinomycetes</taxon>
        <taxon>Kitasatosporales</taxon>
        <taxon>Streptomycetaceae</taxon>
        <taxon>Streptomyces</taxon>
    </lineage>
</organism>
<dbReference type="Proteomes" id="UP001216579">
    <property type="component" value="Unassembled WGS sequence"/>
</dbReference>
<evidence type="ECO:0000256" key="1">
    <source>
        <dbReference type="SAM" id="MobiDB-lite"/>
    </source>
</evidence>
<feature type="region of interest" description="Disordered" evidence="1">
    <location>
        <begin position="73"/>
        <end position="93"/>
    </location>
</feature>
<name>A0ABT5ZRK6_9ACTN</name>
<evidence type="ECO:0000313" key="3">
    <source>
        <dbReference type="Proteomes" id="UP001216579"/>
    </source>
</evidence>
<sequence>MTVGELVDRLSACDRDAPARLAINPFFPMAHRLGEVIATVDEHGDPVVFIAEAKDAEQLGNLPPDVAVALTWQEPTEARPRRRRGAGGPSASQ</sequence>
<evidence type="ECO:0000313" key="2">
    <source>
        <dbReference type="EMBL" id="MDF3292453.1"/>
    </source>
</evidence>
<protein>
    <submittedName>
        <fullName evidence="2">Uncharacterized protein</fullName>
    </submittedName>
</protein>